<reference evidence="1 2" key="1">
    <citation type="journal article" date="2009" name="Proc. Natl. Acad. Sci. U.S.A.">
        <title>Characterizing a model human gut microbiota composed of members of its two dominant bacterial phyla.</title>
        <authorList>
            <person name="Mahowald M.A."/>
            <person name="Rey F.E."/>
            <person name="Seedorf H."/>
            <person name="Turnbaugh P.J."/>
            <person name="Fulton R.S."/>
            <person name="Wollam A."/>
            <person name="Shah N."/>
            <person name="Wang C."/>
            <person name="Magrini V."/>
            <person name="Wilson R.K."/>
            <person name="Cantarel B.L."/>
            <person name="Coutinho P.M."/>
            <person name="Henrissat B."/>
            <person name="Crock L.W."/>
            <person name="Russell A."/>
            <person name="Verberkmoes N.C."/>
            <person name="Hettich R.L."/>
            <person name="Gordon J.I."/>
        </authorList>
    </citation>
    <scope>NUCLEOTIDE SEQUENCE [LARGE SCALE GENOMIC DNA]</scope>
    <source>
        <strain evidence="2">ATCC 33656 / DSM 3377 / JCM 17463 / KCTC 5835 / LMG 30912 / VPI 0990</strain>
    </source>
</reference>
<evidence type="ECO:0000313" key="2">
    <source>
        <dbReference type="Proteomes" id="UP000001477"/>
    </source>
</evidence>
<dbReference type="EMBL" id="CP001107">
    <property type="protein sequence ID" value="ACR76215.1"/>
    <property type="molecule type" value="Genomic_DNA"/>
</dbReference>
<protein>
    <submittedName>
        <fullName evidence="1">Uncharacterized protein</fullName>
    </submittedName>
</protein>
<dbReference type="STRING" id="515619.EUBREC_2484"/>
<dbReference type="KEGG" id="ere:EUBREC_2484"/>
<organism evidence="1 2">
    <name type="scientific">Agathobacter rectalis (strain ATCC 33656 / DSM 3377 / JCM 17463 / KCTC 5835 / VPI 0990)</name>
    <name type="common">Eubacterium rectale</name>
    <dbReference type="NCBI Taxonomy" id="515619"/>
    <lineage>
        <taxon>Bacteria</taxon>
        <taxon>Bacillati</taxon>
        <taxon>Bacillota</taxon>
        <taxon>Clostridia</taxon>
        <taxon>Lachnospirales</taxon>
        <taxon>Lachnospiraceae</taxon>
        <taxon>Agathobacter</taxon>
    </lineage>
</organism>
<proteinExistence type="predicted"/>
<dbReference type="HOGENOM" id="CLU_1842111_0_0_9"/>
<evidence type="ECO:0000313" key="1">
    <source>
        <dbReference type="EMBL" id="ACR76215.1"/>
    </source>
</evidence>
<gene>
    <name evidence="1" type="ordered locus">EUBREC_2484</name>
</gene>
<dbReference type="AlphaFoldDB" id="C4ZG09"/>
<sequence length="139" mass="15975">MCIDSYADISIHTPTRGTTAGTGTATNLAEFQSTFPREERPYYTIVRIQVLQFQSTLPREERPFPTDFVTAFMPYFNPRSHERSDFTGDYTFEVTLISIHAPTRGATHNAGTVGTAKEFQYTLPREERQWVMAIKRCRK</sequence>
<dbReference type="Proteomes" id="UP000001477">
    <property type="component" value="Chromosome"/>
</dbReference>
<accession>C4ZG09</accession>
<name>C4ZG09_AGARV</name>
<dbReference type="PaxDb" id="515619-EUBREC_2484"/>